<gene>
    <name evidence="1" type="ORF">J2781_001979</name>
</gene>
<sequence>MKVYKYRSIEKDVFERDFEAIKNNSFFSSNYSMLKTLLTFTLTRRYLN</sequence>
<name>A0ABU1LEA0_9FLAO</name>
<accession>A0ABU1LEA0</accession>
<organism evidence="1 2">
    <name type="scientific">Chryseobacterium geocarposphaerae</name>
    <dbReference type="NCBI Taxonomy" id="1416776"/>
    <lineage>
        <taxon>Bacteria</taxon>
        <taxon>Pseudomonadati</taxon>
        <taxon>Bacteroidota</taxon>
        <taxon>Flavobacteriia</taxon>
        <taxon>Flavobacteriales</taxon>
        <taxon>Weeksellaceae</taxon>
        <taxon>Chryseobacterium group</taxon>
        <taxon>Chryseobacterium</taxon>
    </lineage>
</organism>
<dbReference type="EMBL" id="JAVDQS010000004">
    <property type="protein sequence ID" value="MDR6405055.1"/>
    <property type="molecule type" value="Genomic_DNA"/>
</dbReference>
<keyword evidence="2" id="KW-1185">Reference proteome</keyword>
<evidence type="ECO:0000313" key="1">
    <source>
        <dbReference type="EMBL" id="MDR6405055.1"/>
    </source>
</evidence>
<protein>
    <submittedName>
        <fullName evidence="1">Uncharacterized protein</fullName>
    </submittedName>
</protein>
<comment type="caution">
    <text evidence="1">The sequence shown here is derived from an EMBL/GenBank/DDBJ whole genome shotgun (WGS) entry which is preliminary data.</text>
</comment>
<evidence type="ECO:0000313" key="2">
    <source>
        <dbReference type="Proteomes" id="UP001184853"/>
    </source>
</evidence>
<dbReference type="Proteomes" id="UP001184853">
    <property type="component" value="Unassembled WGS sequence"/>
</dbReference>
<proteinExistence type="predicted"/>
<reference evidence="1 2" key="1">
    <citation type="submission" date="2023-07" db="EMBL/GenBank/DDBJ databases">
        <title>Sorghum-associated microbial communities from plants grown in Nebraska, USA.</title>
        <authorList>
            <person name="Schachtman D."/>
        </authorList>
    </citation>
    <scope>NUCLEOTIDE SEQUENCE [LARGE SCALE GENOMIC DNA]</scope>
    <source>
        <strain evidence="1 2">DS1709</strain>
    </source>
</reference>